<reference evidence="2" key="1">
    <citation type="submission" date="2011-04" db="EMBL/GenBank/DDBJ databases">
        <title>Evolution of plant cell wall degrading machinery underlies the functional diversity of forest fungi.</title>
        <authorList>
            <consortium name="US DOE Joint Genome Institute (JGI-PGF)"/>
            <person name="Eastwood D.C."/>
            <person name="Floudas D."/>
            <person name="Binder M."/>
            <person name="Majcherczyk A."/>
            <person name="Schneider P."/>
            <person name="Aerts A."/>
            <person name="Asiegbu F.O."/>
            <person name="Baker S.E."/>
            <person name="Barry K."/>
            <person name="Bendiksby M."/>
            <person name="Blumentritt M."/>
            <person name="Coutinho P.M."/>
            <person name="Cullen D."/>
            <person name="Cullen D."/>
            <person name="Gathman A."/>
            <person name="Goodell B."/>
            <person name="Henrissat B."/>
            <person name="Ihrmark K."/>
            <person name="Kauserud H."/>
            <person name="Kohler A."/>
            <person name="LaButti K."/>
            <person name="Lapidus A."/>
            <person name="Lavin J.L."/>
            <person name="Lee Y.-H."/>
            <person name="Lindquist E."/>
            <person name="Lilly W."/>
            <person name="Lucas S."/>
            <person name="Morin E."/>
            <person name="Murat C."/>
            <person name="Oguiza J.A."/>
            <person name="Park J."/>
            <person name="Pisabarro A.G."/>
            <person name="Riley R."/>
            <person name="Rosling A."/>
            <person name="Salamov A."/>
            <person name="Schmidt O."/>
            <person name="Schmutz J."/>
            <person name="Skrede I."/>
            <person name="Stenlid J."/>
            <person name="Wiebenga A."/>
            <person name="Xie X."/>
            <person name="Kues U."/>
            <person name="Hibbett D.S."/>
            <person name="Hoffmeister D."/>
            <person name="Hogberg N."/>
            <person name="Martin F."/>
            <person name="Grigoriev I.V."/>
            <person name="Watkinson S.C."/>
        </authorList>
    </citation>
    <scope>NUCLEOTIDE SEQUENCE</scope>
    <source>
        <strain evidence="2">S7.9</strain>
    </source>
</reference>
<sequence length="163" mass="17348">MLSGGLKEFDVENLKAMLENSDDEDFDDESNWSEKVEAGSVASAESTDTVKGTARNENENHLLTEAQAMDKGRAAKQNTAIDKNDAGEQTGTVDQTQGSTDGLRVGGSRDEIKDQADAHLSSADPLAQAGAAVGKQDEMSDCSSEDGTGERPRKRKRAEAEQA</sequence>
<feature type="compositionally biased region" description="Polar residues" evidence="1">
    <location>
        <begin position="76"/>
        <end position="100"/>
    </location>
</feature>
<dbReference type="EMBL" id="GL945433">
    <property type="protein sequence ID" value="EGO25744.1"/>
    <property type="molecule type" value="Genomic_DNA"/>
</dbReference>
<feature type="compositionally biased region" description="Basic and acidic residues" evidence="1">
    <location>
        <begin position="54"/>
        <end position="73"/>
    </location>
</feature>
<dbReference type="KEGG" id="sla:SERLADRAFT_466320"/>
<feature type="compositionally biased region" description="Acidic residues" evidence="1">
    <location>
        <begin position="20"/>
        <end position="31"/>
    </location>
</feature>
<gene>
    <name evidence="2" type="ORF">SERLADRAFT_466320</name>
</gene>
<dbReference type="Proteomes" id="UP000008064">
    <property type="component" value="Unassembled WGS sequence"/>
</dbReference>
<evidence type="ECO:0000256" key="1">
    <source>
        <dbReference type="SAM" id="MobiDB-lite"/>
    </source>
</evidence>
<organism>
    <name type="scientific">Serpula lacrymans var. lacrymans (strain S7.9)</name>
    <name type="common">Dry rot fungus</name>
    <dbReference type="NCBI Taxonomy" id="578457"/>
    <lineage>
        <taxon>Eukaryota</taxon>
        <taxon>Fungi</taxon>
        <taxon>Dikarya</taxon>
        <taxon>Basidiomycota</taxon>
        <taxon>Agaricomycotina</taxon>
        <taxon>Agaricomycetes</taxon>
        <taxon>Agaricomycetidae</taxon>
        <taxon>Boletales</taxon>
        <taxon>Coniophorineae</taxon>
        <taxon>Serpulaceae</taxon>
        <taxon>Serpula</taxon>
    </lineage>
</organism>
<feature type="region of interest" description="Disordered" evidence="1">
    <location>
        <begin position="20"/>
        <end position="163"/>
    </location>
</feature>
<accession>F8NTS4</accession>
<evidence type="ECO:0000313" key="2">
    <source>
        <dbReference type="EMBL" id="EGO25744.1"/>
    </source>
</evidence>
<dbReference type="RefSeq" id="XP_007317866.1">
    <property type="nucleotide sequence ID" value="XM_007317804.1"/>
</dbReference>
<feature type="compositionally biased region" description="Basic and acidic residues" evidence="1">
    <location>
        <begin position="107"/>
        <end position="117"/>
    </location>
</feature>
<dbReference type="AlphaFoldDB" id="F8NTS4"/>
<name>F8NTS4_SERL9</name>
<protein>
    <submittedName>
        <fullName evidence="2">Uncharacterized protein</fullName>
    </submittedName>
</protein>
<dbReference type="HOGENOM" id="CLU_1628080_0_0_1"/>
<dbReference type="GeneID" id="18819045"/>
<proteinExistence type="predicted"/>